<dbReference type="AlphaFoldDB" id="A0A1I7TGM9"/>
<reference evidence="4" key="1">
    <citation type="submission" date="2016-11" db="UniProtKB">
        <authorList>
            <consortium name="WormBaseParasite"/>
        </authorList>
    </citation>
    <scope>IDENTIFICATION</scope>
</reference>
<feature type="domain" description="Lin-66-like winged helix" evidence="2">
    <location>
        <begin position="116"/>
        <end position="197"/>
    </location>
</feature>
<dbReference type="PANTHER" id="PTHR36949:SF1">
    <property type="entry name" value="ANAPHASE-PROMOTING COMPLEX SUBUNIT 1-RELATED"/>
    <property type="match status" value="1"/>
</dbReference>
<dbReference type="GO" id="GO:0010629">
    <property type="term" value="P:negative regulation of gene expression"/>
    <property type="evidence" value="ECO:0007669"/>
    <property type="project" value="TreeGrafter"/>
</dbReference>
<evidence type="ECO:0000259" key="2">
    <source>
        <dbReference type="Pfam" id="PF26288"/>
    </source>
</evidence>
<sequence length="405" mass="47774">MHHSNRDRQMINNNDLRRSETANRPIERHGVLGILSATTGLIHTADNKYFTFKIKDFCDQRVDDLTEILHLRFTLKFIDYGNEAVSHVIPLFGDESETIFANSEEVDTSEFWGSRKDDQFYSKEMEKQAYRAITEMFVRDKQCIFGSRYIHNGLERKEFRNDQLFRYVGTFPMKRRDFFANRSHLFRLQKNGRIDLQYPAIYTAVTQLSSRLLRRGGVTSIQSLYEFYLSDEFNAHARNFIGNDQLCFMGFLTAHPFFFAVFPKLPFVSARRNLPELDYRAFIEHHFPSILEREQRIIDYRYPLQMPRIHETTSRESPNPLLVDGEAVEWTDQNAEVDNDANRHIESNRPLIEVQRPRECGQMLREVLQSGKRHFHSAMSSICSLEAVPTLLIVLYSWYHFPKYP</sequence>
<feature type="region of interest" description="Disordered" evidence="1">
    <location>
        <begin position="1"/>
        <end position="22"/>
    </location>
</feature>
<keyword evidence="3" id="KW-1185">Reference proteome</keyword>
<dbReference type="Pfam" id="PF26288">
    <property type="entry name" value="WHD_lin-66"/>
    <property type="match status" value="1"/>
</dbReference>
<evidence type="ECO:0000313" key="4">
    <source>
        <dbReference type="WBParaSite" id="Csp11.Scaffold608.g5747.t1"/>
    </source>
</evidence>
<dbReference type="Proteomes" id="UP000095282">
    <property type="component" value="Unplaced"/>
</dbReference>
<accession>A0A1I7TGM9</accession>
<proteinExistence type="predicted"/>
<name>A0A1I7TGM9_9PELO</name>
<dbReference type="InterPro" id="IPR058991">
    <property type="entry name" value="Lin-66-like_WHD"/>
</dbReference>
<protein>
    <recommendedName>
        <fullName evidence="2">Lin-66-like winged helix domain-containing protein</fullName>
    </recommendedName>
</protein>
<evidence type="ECO:0000256" key="1">
    <source>
        <dbReference type="SAM" id="MobiDB-lite"/>
    </source>
</evidence>
<dbReference type="STRING" id="1561998.A0A1I7TGM9"/>
<dbReference type="GO" id="GO:0005737">
    <property type="term" value="C:cytoplasm"/>
    <property type="evidence" value="ECO:0007669"/>
    <property type="project" value="TreeGrafter"/>
</dbReference>
<dbReference type="PANTHER" id="PTHR36949">
    <property type="entry name" value="PROTEIN CBR-LIN-66"/>
    <property type="match status" value="1"/>
</dbReference>
<organism evidence="3 4">
    <name type="scientific">Caenorhabditis tropicalis</name>
    <dbReference type="NCBI Taxonomy" id="1561998"/>
    <lineage>
        <taxon>Eukaryota</taxon>
        <taxon>Metazoa</taxon>
        <taxon>Ecdysozoa</taxon>
        <taxon>Nematoda</taxon>
        <taxon>Chromadorea</taxon>
        <taxon>Rhabditida</taxon>
        <taxon>Rhabditina</taxon>
        <taxon>Rhabditomorpha</taxon>
        <taxon>Rhabditoidea</taxon>
        <taxon>Rhabditidae</taxon>
        <taxon>Peloderinae</taxon>
        <taxon>Caenorhabditis</taxon>
    </lineage>
</organism>
<dbReference type="WBParaSite" id="Csp11.Scaffold608.g5747.t1">
    <property type="protein sequence ID" value="Csp11.Scaffold608.g5747.t1"/>
    <property type="gene ID" value="Csp11.Scaffold608.g5747"/>
</dbReference>
<evidence type="ECO:0000313" key="3">
    <source>
        <dbReference type="Proteomes" id="UP000095282"/>
    </source>
</evidence>